<organism evidence="1 2">
    <name type="scientific">Canavalia gladiata</name>
    <name type="common">Sword bean</name>
    <name type="synonym">Dolichos gladiatus</name>
    <dbReference type="NCBI Taxonomy" id="3824"/>
    <lineage>
        <taxon>Eukaryota</taxon>
        <taxon>Viridiplantae</taxon>
        <taxon>Streptophyta</taxon>
        <taxon>Embryophyta</taxon>
        <taxon>Tracheophyta</taxon>
        <taxon>Spermatophyta</taxon>
        <taxon>Magnoliopsida</taxon>
        <taxon>eudicotyledons</taxon>
        <taxon>Gunneridae</taxon>
        <taxon>Pentapetalae</taxon>
        <taxon>rosids</taxon>
        <taxon>fabids</taxon>
        <taxon>Fabales</taxon>
        <taxon>Fabaceae</taxon>
        <taxon>Papilionoideae</taxon>
        <taxon>50 kb inversion clade</taxon>
        <taxon>NPAAA clade</taxon>
        <taxon>indigoferoid/millettioid clade</taxon>
        <taxon>Phaseoleae</taxon>
        <taxon>Canavalia</taxon>
    </lineage>
</organism>
<name>A0AAN9QDY4_CANGL</name>
<dbReference type="PANTHER" id="PTHR32258:SF32">
    <property type="entry name" value="PROTEIN NETWORKED 1D"/>
    <property type="match status" value="1"/>
</dbReference>
<protein>
    <submittedName>
        <fullName evidence="1">Uncharacterized protein</fullName>
    </submittedName>
</protein>
<evidence type="ECO:0000313" key="1">
    <source>
        <dbReference type="EMBL" id="KAK7327738.1"/>
    </source>
</evidence>
<accession>A0AAN9QDY4</accession>
<dbReference type="AlphaFoldDB" id="A0AAN9QDY4"/>
<dbReference type="Proteomes" id="UP001367508">
    <property type="component" value="Unassembled WGS sequence"/>
</dbReference>
<dbReference type="EMBL" id="JAYMYQ010000005">
    <property type="protein sequence ID" value="KAK7327738.1"/>
    <property type="molecule type" value="Genomic_DNA"/>
</dbReference>
<dbReference type="InterPro" id="IPR051861">
    <property type="entry name" value="NET_actin-binding_domain"/>
</dbReference>
<dbReference type="GO" id="GO:0005886">
    <property type="term" value="C:plasma membrane"/>
    <property type="evidence" value="ECO:0007669"/>
    <property type="project" value="TreeGrafter"/>
</dbReference>
<dbReference type="GO" id="GO:0051015">
    <property type="term" value="F:actin filament binding"/>
    <property type="evidence" value="ECO:0007669"/>
    <property type="project" value="TreeGrafter"/>
</dbReference>
<sequence>MEPQRQHKLVVHLRSVHAQMKIFILQKCIQDLEQKNSILVVSETLGGIQNRALCEDIIEEDQELLNHIHDKLQGTRNSFITIFNESQQVAIDNSLLVTFLGHLKLKAENLLTGRDALGKELRIQFKQFWNCKQRRKRYWRRIGN</sequence>
<evidence type="ECO:0000313" key="2">
    <source>
        <dbReference type="Proteomes" id="UP001367508"/>
    </source>
</evidence>
<reference evidence="1 2" key="1">
    <citation type="submission" date="2024-01" db="EMBL/GenBank/DDBJ databases">
        <title>The genomes of 5 underutilized Papilionoideae crops provide insights into root nodulation and disease resistanc.</title>
        <authorList>
            <person name="Jiang F."/>
        </authorList>
    </citation>
    <scope>NUCLEOTIDE SEQUENCE [LARGE SCALE GENOMIC DNA]</scope>
    <source>
        <strain evidence="1">LVBAO_FW01</strain>
        <tissue evidence="1">Leaves</tissue>
    </source>
</reference>
<keyword evidence="2" id="KW-1185">Reference proteome</keyword>
<proteinExistence type="predicted"/>
<dbReference type="PANTHER" id="PTHR32258">
    <property type="entry name" value="PROTEIN NETWORKED 4A"/>
    <property type="match status" value="1"/>
</dbReference>
<comment type="caution">
    <text evidence="1">The sequence shown here is derived from an EMBL/GenBank/DDBJ whole genome shotgun (WGS) entry which is preliminary data.</text>
</comment>
<gene>
    <name evidence="1" type="ORF">VNO77_21828</name>
</gene>